<comment type="similarity">
    <text evidence="1 8">Belongs to the glycosyl hydrolase 43 family.</text>
</comment>
<comment type="caution">
    <text evidence="9">The sequence shown here is derived from an EMBL/GenBank/DDBJ whole genome shotgun (WGS) entry which is preliminary data.</text>
</comment>
<reference evidence="9" key="1">
    <citation type="submission" date="2022-10" db="EMBL/GenBank/DDBJ databases">
        <title>Gaoshiqiia sediminis gen. nov., sp. nov., isolated from coastal sediment.</title>
        <authorList>
            <person name="Yu W.X."/>
            <person name="Mu D.S."/>
            <person name="Du J.Z."/>
            <person name="Liang Y.Q."/>
        </authorList>
    </citation>
    <scope>NUCLEOTIDE SEQUENCE</scope>
    <source>
        <strain evidence="9">A06</strain>
    </source>
</reference>
<dbReference type="CDD" id="cd08991">
    <property type="entry name" value="GH43_HoAraf43-like"/>
    <property type="match status" value="1"/>
</dbReference>
<feature type="active site" description="Proton donor" evidence="6">
    <location>
        <position position="219"/>
    </location>
</feature>
<feature type="active site" description="Proton acceptor" evidence="6">
    <location>
        <position position="50"/>
    </location>
</feature>
<evidence type="ECO:0000256" key="1">
    <source>
        <dbReference type="ARBA" id="ARBA00009865"/>
    </source>
</evidence>
<evidence type="ECO:0000256" key="5">
    <source>
        <dbReference type="ARBA" id="ARBA00023295"/>
    </source>
</evidence>
<dbReference type="Proteomes" id="UP001163821">
    <property type="component" value="Unassembled WGS sequence"/>
</dbReference>
<dbReference type="PROSITE" id="PS51257">
    <property type="entry name" value="PROKAR_LIPOPROTEIN"/>
    <property type="match status" value="1"/>
</dbReference>
<keyword evidence="4" id="KW-0119">Carbohydrate metabolism</keyword>
<sequence length="339" mass="38457">MNTQLKWLVSVIFLFLMTGCIWSSNVKRDVEKETVSCFNNLKGLVPDCADPYILSHEGKYYLYGTGGRNGIRVYQSDDLANWSGAVGASDGLALDSTDVWGNHSFWAPEVYLLDGKFYMFYSVMEHLAIAESESPLGPFIQKEKKPLHLDTKEIDSHLFIDTDGKKYLYFVRFTGGNEVWMAEMLDDLSGIKEQTLTRCFGVSQAWEMTTKKPVAKVTEGPFMLKHNNLYYLFYSANHFKSQDYAVGYAISESPFGPFRKYENNPILIGDGKTIFGTGHHSFFKSNSGQMYIVYHSHKSGEDVQPRITCLDRCGFEKDGRNKPDKFVVYGPTTTPQPVK</sequence>
<dbReference type="RefSeq" id="WP_282592851.1">
    <property type="nucleotide sequence ID" value="NZ_JAPAAF010000032.1"/>
</dbReference>
<accession>A0AA41YAW0</accession>
<dbReference type="Gene3D" id="2.115.10.20">
    <property type="entry name" value="Glycosyl hydrolase domain, family 43"/>
    <property type="match status" value="1"/>
</dbReference>
<dbReference type="Pfam" id="PF04616">
    <property type="entry name" value="Glyco_hydro_43"/>
    <property type="match status" value="1"/>
</dbReference>
<name>A0AA41YAW0_9BACT</name>
<dbReference type="AlphaFoldDB" id="A0AA41YAW0"/>
<dbReference type="InterPro" id="IPR006710">
    <property type="entry name" value="Glyco_hydro_43"/>
</dbReference>
<proteinExistence type="inferred from homology"/>
<keyword evidence="10" id="KW-1185">Reference proteome</keyword>
<gene>
    <name evidence="9" type="ORF">N2K84_16065</name>
</gene>
<evidence type="ECO:0000256" key="3">
    <source>
        <dbReference type="ARBA" id="ARBA00022801"/>
    </source>
</evidence>
<keyword evidence="3 8" id="KW-0378">Hydrolase</keyword>
<keyword evidence="2" id="KW-0624">Polysaccharide degradation</keyword>
<evidence type="ECO:0000256" key="7">
    <source>
        <dbReference type="PIRSR" id="PIRSR606710-2"/>
    </source>
</evidence>
<evidence type="ECO:0000313" key="9">
    <source>
        <dbReference type="EMBL" id="MCW0484258.1"/>
    </source>
</evidence>
<dbReference type="GO" id="GO:0045493">
    <property type="term" value="P:xylan catabolic process"/>
    <property type="evidence" value="ECO:0007669"/>
    <property type="project" value="UniProtKB-KW"/>
</dbReference>
<dbReference type="GO" id="GO:0004553">
    <property type="term" value="F:hydrolase activity, hydrolyzing O-glycosyl compounds"/>
    <property type="evidence" value="ECO:0007669"/>
    <property type="project" value="InterPro"/>
</dbReference>
<dbReference type="EMBL" id="JAPAAF010000032">
    <property type="protein sequence ID" value="MCW0484258.1"/>
    <property type="molecule type" value="Genomic_DNA"/>
</dbReference>
<keyword evidence="2" id="KW-0858">Xylan degradation</keyword>
<evidence type="ECO:0000256" key="2">
    <source>
        <dbReference type="ARBA" id="ARBA00022651"/>
    </source>
</evidence>
<keyword evidence="5 8" id="KW-0326">Glycosidase</keyword>
<dbReference type="InterPro" id="IPR023296">
    <property type="entry name" value="Glyco_hydro_beta-prop_sf"/>
</dbReference>
<evidence type="ECO:0000256" key="4">
    <source>
        <dbReference type="ARBA" id="ARBA00023277"/>
    </source>
</evidence>
<evidence type="ECO:0000313" key="10">
    <source>
        <dbReference type="Proteomes" id="UP001163821"/>
    </source>
</evidence>
<feature type="site" description="Important for catalytic activity, responsible for pKa modulation of the active site Glu and correct orientation of both the proton donor and substrate" evidence="7">
    <location>
        <position position="155"/>
    </location>
</feature>
<evidence type="ECO:0000256" key="6">
    <source>
        <dbReference type="PIRSR" id="PIRSR606710-1"/>
    </source>
</evidence>
<protein>
    <submittedName>
        <fullName evidence="9">Glycoside hydrolase family 43 protein</fullName>
    </submittedName>
</protein>
<dbReference type="PANTHER" id="PTHR43772">
    <property type="entry name" value="ENDO-1,4-BETA-XYLANASE"/>
    <property type="match status" value="1"/>
</dbReference>
<dbReference type="SUPFAM" id="SSF75005">
    <property type="entry name" value="Arabinanase/levansucrase/invertase"/>
    <property type="match status" value="1"/>
</dbReference>
<organism evidence="9 10">
    <name type="scientific">Gaoshiqia sediminis</name>
    <dbReference type="NCBI Taxonomy" id="2986998"/>
    <lineage>
        <taxon>Bacteria</taxon>
        <taxon>Pseudomonadati</taxon>
        <taxon>Bacteroidota</taxon>
        <taxon>Bacteroidia</taxon>
        <taxon>Marinilabiliales</taxon>
        <taxon>Prolixibacteraceae</taxon>
        <taxon>Gaoshiqia</taxon>
    </lineage>
</organism>
<evidence type="ECO:0000256" key="8">
    <source>
        <dbReference type="RuleBase" id="RU361187"/>
    </source>
</evidence>
<dbReference type="PANTHER" id="PTHR43772:SF2">
    <property type="entry name" value="PUTATIVE (AFU_ORTHOLOGUE AFUA_2G04480)-RELATED"/>
    <property type="match status" value="1"/>
</dbReference>
<dbReference type="InterPro" id="IPR052176">
    <property type="entry name" value="Glycosyl_Hydrlase_43_Enz"/>
</dbReference>